<organism evidence="2 3">
    <name type="scientific">Molorchus minor</name>
    <dbReference type="NCBI Taxonomy" id="1323400"/>
    <lineage>
        <taxon>Eukaryota</taxon>
        <taxon>Metazoa</taxon>
        <taxon>Ecdysozoa</taxon>
        <taxon>Arthropoda</taxon>
        <taxon>Hexapoda</taxon>
        <taxon>Insecta</taxon>
        <taxon>Pterygota</taxon>
        <taxon>Neoptera</taxon>
        <taxon>Endopterygota</taxon>
        <taxon>Coleoptera</taxon>
        <taxon>Polyphaga</taxon>
        <taxon>Cucujiformia</taxon>
        <taxon>Chrysomeloidea</taxon>
        <taxon>Cerambycidae</taxon>
        <taxon>Lamiinae</taxon>
        <taxon>Monochamini</taxon>
        <taxon>Molorchus</taxon>
    </lineage>
</organism>
<keyword evidence="3" id="KW-1185">Reference proteome</keyword>
<reference evidence="2" key="1">
    <citation type="journal article" date="2023" name="Insect Mol. Biol.">
        <title>Genome sequencing provides insights into the evolution of gene families encoding plant cell wall-degrading enzymes in longhorned beetles.</title>
        <authorList>
            <person name="Shin N.R."/>
            <person name="Okamura Y."/>
            <person name="Kirsch R."/>
            <person name="Pauchet Y."/>
        </authorList>
    </citation>
    <scope>NUCLEOTIDE SEQUENCE</scope>
    <source>
        <strain evidence="2">MMC_N1</strain>
    </source>
</reference>
<accession>A0ABQ9JB23</accession>
<feature type="signal peptide" evidence="1">
    <location>
        <begin position="1"/>
        <end position="17"/>
    </location>
</feature>
<name>A0ABQ9JB23_9CUCU</name>
<dbReference type="Pfam" id="PF07898">
    <property type="entry name" value="DUF1676"/>
    <property type="match status" value="1"/>
</dbReference>
<protein>
    <submittedName>
        <fullName evidence="2">Uncharacterized protein</fullName>
    </submittedName>
</protein>
<comment type="caution">
    <text evidence="2">The sequence shown here is derived from an EMBL/GenBank/DDBJ whole genome shotgun (WGS) entry which is preliminary data.</text>
</comment>
<evidence type="ECO:0000313" key="3">
    <source>
        <dbReference type="Proteomes" id="UP001162164"/>
    </source>
</evidence>
<feature type="chain" id="PRO_5047402530" evidence="1">
    <location>
        <begin position="18"/>
        <end position="351"/>
    </location>
</feature>
<gene>
    <name evidence="2" type="ORF">NQ317_009233</name>
</gene>
<keyword evidence="1" id="KW-0732">Signal</keyword>
<evidence type="ECO:0000313" key="2">
    <source>
        <dbReference type="EMBL" id="KAJ8975334.1"/>
    </source>
</evidence>
<sequence>MLFKCIILTILSTNVLARTASTSQNSIHKDTARSEESNSYMGDLRYVYKVYQECSATELTSCLKLKLIAAIDRAARVYTEIPVFDGVTFVKDEKAVSDKEDNQEQLLDATSEQPTSAVLSGSENCCAANSPYFPDLAPYDFYLFPKSVEKVNAKSADLLNRVTLEALQHCCGQWKTRRGRLPNSALVLRARSVYYKKVCGVKKSALLTKGAEYTKVVFNELTESRAAVISEYPPTASTTAPKTLKASSDVGGNTVSTAIDGDNHTVIIPHPPPPPGQDFKSPLQYICSNENQGPRSPFLATLESIRPTLVVAEFCGRCGESYSEPPEIDLIECLYTPAVSGPVRQYATATN</sequence>
<proteinExistence type="predicted"/>
<dbReference type="EMBL" id="JAPWTJ010000840">
    <property type="protein sequence ID" value="KAJ8975334.1"/>
    <property type="molecule type" value="Genomic_DNA"/>
</dbReference>
<evidence type="ECO:0000256" key="1">
    <source>
        <dbReference type="SAM" id="SignalP"/>
    </source>
</evidence>
<dbReference type="InterPro" id="IPR012464">
    <property type="entry name" value="DUF1676"/>
</dbReference>
<dbReference type="Proteomes" id="UP001162164">
    <property type="component" value="Unassembled WGS sequence"/>
</dbReference>